<accession>A0A9D1JE87</accession>
<dbReference type="AlphaFoldDB" id="A0A9D1JE87"/>
<reference evidence="1" key="2">
    <citation type="journal article" date="2021" name="PeerJ">
        <title>Extensive microbial diversity within the chicken gut microbiome revealed by metagenomics and culture.</title>
        <authorList>
            <person name="Gilroy R."/>
            <person name="Ravi A."/>
            <person name="Getino M."/>
            <person name="Pursley I."/>
            <person name="Horton D.L."/>
            <person name="Alikhan N.F."/>
            <person name="Baker D."/>
            <person name="Gharbi K."/>
            <person name="Hall N."/>
            <person name="Watson M."/>
            <person name="Adriaenssens E.M."/>
            <person name="Foster-Nyarko E."/>
            <person name="Jarju S."/>
            <person name="Secka A."/>
            <person name="Antonio M."/>
            <person name="Oren A."/>
            <person name="Chaudhuri R.R."/>
            <person name="La Ragione R."/>
            <person name="Hildebrand F."/>
            <person name="Pallen M.J."/>
        </authorList>
    </citation>
    <scope>NUCLEOTIDE SEQUENCE</scope>
    <source>
        <strain evidence="1">ChiW13-3771</strain>
    </source>
</reference>
<dbReference type="EMBL" id="DVHN01000185">
    <property type="protein sequence ID" value="HIR89834.1"/>
    <property type="molecule type" value="Genomic_DNA"/>
</dbReference>
<protein>
    <submittedName>
        <fullName evidence="1">DUF1292 domain-containing protein</fullName>
    </submittedName>
</protein>
<organism evidence="1 2">
    <name type="scientific">Candidatus Fimimorpha faecalis</name>
    <dbReference type="NCBI Taxonomy" id="2840824"/>
    <lineage>
        <taxon>Bacteria</taxon>
        <taxon>Bacillati</taxon>
        <taxon>Bacillota</taxon>
        <taxon>Clostridia</taxon>
        <taxon>Eubacteriales</taxon>
        <taxon>Candidatus Fimimorpha</taxon>
    </lineage>
</organism>
<proteinExistence type="predicted"/>
<sequence>MANYDISKMEDLTVTLTLDDDTELECAVITIFEADGHDYIALLPLEGEDFEDGSVYLYRYAEVDGEPELQNIETDEEYDIVSDAFDEWLDTQEYDEIVDEEDLEDDFEDDFDQE</sequence>
<gene>
    <name evidence="1" type="ORF">IAC96_12890</name>
</gene>
<dbReference type="InterPro" id="IPR009711">
    <property type="entry name" value="UPF0473"/>
</dbReference>
<reference evidence="1" key="1">
    <citation type="submission" date="2020-10" db="EMBL/GenBank/DDBJ databases">
        <authorList>
            <person name="Gilroy R."/>
        </authorList>
    </citation>
    <scope>NUCLEOTIDE SEQUENCE</scope>
    <source>
        <strain evidence="1">ChiW13-3771</strain>
    </source>
</reference>
<comment type="caution">
    <text evidence="1">The sequence shown here is derived from an EMBL/GenBank/DDBJ whole genome shotgun (WGS) entry which is preliminary data.</text>
</comment>
<dbReference type="Proteomes" id="UP000824201">
    <property type="component" value="Unassembled WGS sequence"/>
</dbReference>
<dbReference type="Pfam" id="PF06949">
    <property type="entry name" value="DUF1292"/>
    <property type="match status" value="1"/>
</dbReference>
<evidence type="ECO:0000313" key="2">
    <source>
        <dbReference type="Proteomes" id="UP000824201"/>
    </source>
</evidence>
<name>A0A9D1JE87_9FIRM</name>
<evidence type="ECO:0000313" key="1">
    <source>
        <dbReference type="EMBL" id="HIR89834.1"/>
    </source>
</evidence>